<keyword evidence="3" id="KW-1185">Reference proteome</keyword>
<accession>A0A914PKA3</accession>
<dbReference type="WBParaSite" id="PDA_v2.g16225.t1">
    <property type="protein sequence ID" value="PDA_v2.g16225.t1"/>
    <property type="gene ID" value="PDA_v2.g16225"/>
</dbReference>
<dbReference type="Proteomes" id="UP000887578">
    <property type="component" value="Unplaced"/>
</dbReference>
<organism evidence="3 4">
    <name type="scientific">Panagrolaimus davidi</name>
    <dbReference type="NCBI Taxonomy" id="227884"/>
    <lineage>
        <taxon>Eukaryota</taxon>
        <taxon>Metazoa</taxon>
        <taxon>Ecdysozoa</taxon>
        <taxon>Nematoda</taxon>
        <taxon>Chromadorea</taxon>
        <taxon>Rhabditida</taxon>
        <taxon>Tylenchina</taxon>
        <taxon>Panagrolaimomorpha</taxon>
        <taxon>Panagrolaimoidea</taxon>
        <taxon>Panagrolaimidae</taxon>
        <taxon>Panagrolaimus</taxon>
    </lineage>
</organism>
<evidence type="ECO:0000313" key="3">
    <source>
        <dbReference type="Proteomes" id="UP000887578"/>
    </source>
</evidence>
<proteinExistence type="predicted"/>
<keyword evidence="2" id="KW-0472">Membrane</keyword>
<reference evidence="4" key="1">
    <citation type="submission" date="2022-11" db="UniProtKB">
        <authorList>
            <consortium name="WormBaseParasite"/>
        </authorList>
    </citation>
    <scope>IDENTIFICATION</scope>
</reference>
<feature type="transmembrane region" description="Helical" evidence="2">
    <location>
        <begin position="143"/>
        <end position="165"/>
    </location>
</feature>
<dbReference type="AlphaFoldDB" id="A0A914PKA3"/>
<feature type="compositionally biased region" description="Low complexity" evidence="1">
    <location>
        <begin position="103"/>
        <end position="113"/>
    </location>
</feature>
<evidence type="ECO:0000256" key="2">
    <source>
        <dbReference type="SAM" id="Phobius"/>
    </source>
</evidence>
<evidence type="ECO:0000313" key="4">
    <source>
        <dbReference type="WBParaSite" id="PDA_v2.g16225.t1"/>
    </source>
</evidence>
<protein>
    <submittedName>
        <fullName evidence="4">Uncharacterized protein</fullName>
    </submittedName>
</protein>
<keyword evidence="2" id="KW-0812">Transmembrane</keyword>
<name>A0A914PKA3_9BILA</name>
<feature type="region of interest" description="Disordered" evidence="1">
    <location>
        <begin position="97"/>
        <end position="122"/>
    </location>
</feature>
<keyword evidence="2" id="KW-1133">Transmembrane helix</keyword>
<evidence type="ECO:0000256" key="1">
    <source>
        <dbReference type="SAM" id="MobiDB-lite"/>
    </source>
</evidence>
<sequence length="203" mass="22984">MLKTGELVAPKNWNVLKRENDSDKFLMDFRVPSPFKVDRQCTADSSGKPMCQKTNIFHNDELIVEDTACCCKGDYCADVLFDQSGFNPAPFILIETDESERINNNPTPTNSKPNKPKKLSFQDQSGAVGDVGFDWSFSPIETAVIIFVVIIIIIIVISMGLWFVYEREKAAEKVKNDTIQHETSVFSIDEYPFALEKNGKRLF</sequence>